<evidence type="ECO:0000259" key="8">
    <source>
        <dbReference type="Pfam" id="PF05504"/>
    </source>
</evidence>
<dbReference type="PANTHER" id="PTHR35789">
    <property type="entry name" value="SPORE GERMINATION PROTEIN B3"/>
    <property type="match status" value="1"/>
</dbReference>
<dbReference type="Pfam" id="PF05504">
    <property type="entry name" value="Spore_GerAC"/>
    <property type="match status" value="1"/>
</dbReference>
<dbReference type="Pfam" id="PF25198">
    <property type="entry name" value="Spore_GerAC_N"/>
    <property type="match status" value="1"/>
</dbReference>
<dbReference type="EMBL" id="CP009287">
    <property type="protein sequence ID" value="AIQ68923.1"/>
    <property type="molecule type" value="Genomic_DNA"/>
</dbReference>
<proteinExistence type="inferred from homology"/>
<keyword evidence="6" id="KW-0564">Palmitate</keyword>
<comment type="subcellular location">
    <subcellularLocation>
        <location evidence="1">Membrane</location>
        <topology evidence="1">Lipid-anchor</topology>
    </subcellularLocation>
</comment>
<dbReference type="STRING" id="189425.PGRAT_15820"/>
<keyword evidence="7" id="KW-0449">Lipoprotein</keyword>
<dbReference type="Proteomes" id="UP000029500">
    <property type="component" value="Chromosome"/>
</dbReference>
<evidence type="ECO:0000313" key="10">
    <source>
        <dbReference type="EMBL" id="AIQ68923.1"/>
    </source>
</evidence>
<dbReference type="Gene3D" id="3.30.300.210">
    <property type="entry name" value="Nutrient germinant receptor protein C, domain 3"/>
    <property type="match status" value="1"/>
</dbReference>
<dbReference type="InterPro" id="IPR046953">
    <property type="entry name" value="Spore_GerAC-like_C"/>
</dbReference>
<comment type="similarity">
    <text evidence="2">Belongs to the GerABKC lipoprotein family.</text>
</comment>
<evidence type="ECO:0000259" key="9">
    <source>
        <dbReference type="Pfam" id="PF25198"/>
    </source>
</evidence>
<dbReference type="HOGENOM" id="CLU_051140_0_1_9"/>
<evidence type="ECO:0000313" key="11">
    <source>
        <dbReference type="Proteomes" id="UP000029500"/>
    </source>
</evidence>
<dbReference type="GO" id="GO:0009847">
    <property type="term" value="P:spore germination"/>
    <property type="evidence" value="ECO:0007669"/>
    <property type="project" value="InterPro"/>
</dbReference>
<evidence type="ECO:0000256" key="7">
    <source>
        <dbReference type="ARBA" id="ARBA00023288"/>
    </source>
</evidence>
<dbReference type="OrthoDB" id="2569624at2"/>
<dbReference type="eggNOG" id="ENOG502ZT3R">
    <property type="taxonomic scope" value="Bacteria"/>
</dbReference>
<feature type="domain" description="Spore germination protein N-terminal" evidence="9">
    <location>
        <begin position="25"/>
        <end position="216"/>
    </location>
</feature>
<keyword evidence="5" id="KW-0472">Membrane</keyword>
<evidence type="ECO:0000256" key="2">
    <source>
        <dbReference type="ARBA" id="ARBA00007886"/>
    </source>
</evidence>
<evidence type="ECO:0000256" key="1">
    <source>
        <dbReference type="ARBA" id="ARBA00004635"/>
    </source>
</evidence>
<dbReference type="InterPro" id="IPR057336">
    <property type="entry name" value="GerAC_N"/>
</dbReference>
<evidence type="ECO:0000256" key="6">
    <source>
        <dbReference type="ARBA" id="ARBA00023139"/>
    </source>
</evidence>
<dbReference type="RefSeq" id="WP_025703288.1">
    <property type="nucleotide sequence ID" value="NZ_CP009287.1"/>
</dbReference>
<evidence type="ECO:0000256" key="4">
    <source>
        <dbReference type="ARBA" id="ARBA00022729"/>
    </source>
</evidence>
<dbReference type="KEGG" id="pgm:PGRAT_15820"/>
<dbReference type="GO" id="GO:0016020">
    <property type="term" value="C:membrane"/>
    <property type="evidence" value="ECO:0007669"/>
    <property type="project" value="UniProtKB-SubCell"/>
</dbReference>
<gene>
    <name evidence="10" type="ORF">PGRAT_15820</name>
</gene>
<dbReference type="NCBIfam" id="TIGR02887">
    <property type="entry name" value="spore_ger_x_C"/>
    <property type="match status" value="1"/>
</dbReference>
<keyword evidence="4" id="KW-0732">Signal</keyword>
<dbReference type="PANTHER" id="PTHR35789:SF1">
    <property type="entry name" value="SPORE GERMINATION PROTEIN B3"/>
    <property type="match status" value="1"/>
</dbReference>
<protein>
    <submittedName>
        <fullName evidence="10">Spore gernimation protein GerC</fullName>
    </submittedName>
</protein>
<sequence>MYRRRLFPAFLATALLMTETGCWSSKEIEDLSMYTALTMDTGQPSKVEQTFEKEGGSYLKDNKITVTIEIVPKKSYGNSNKTSDTDAKSPNYVNISETGDSVLEILRQFAIRLDHPVIGHHLKVIVISKQLLKEQRIQSLMDFVLRDNDIRPSSLILMSEGRAADTLKTKYGDEIPAFHIRGMTRNRFRTNRIMKGIVISELDALMHSKKSFVLQNIVEANQEVEFSGGGVIKGDTGKWVGNLDQEDTESIAWIMGDVKGGTLKTYDPDHQTVTYEIKSAKSKISAKVNKDHEPEFHVSIESEGRLIEKWKNPGQSSKKEYLEKMQGIFEERLSAMIQSLMQKMQSEYKVEVAGFGERLSVEEPQEWKKLKDHWDETFSRTPVTFDIKLTITDFGSFIE</sequence>
<name>A0A089MBV6_9BACL</name>
<organism evidence="10 11">
    <name type="scientific">Paenibacillus graminis</name>
    <dbReference type="NCBI Taxonomy" id="189425"/>
    <lineage>
        <taxon>Bacteria</taxon>
        <taxon>Bacillati</taxon>
        <taxon>Bacillota</taxon>
        <taxon>Bacilli</taxon>
        <taxon>Bacillales</taxon>
        <taxon>Paenibacillaceae</taxon>
        <taxon>Paenibacillus</taxon>
    </lineage>
</organism>
<dbReference type="AlphaFoldDB" id="A0A089MBV6"/>
<accession>A0A089MBV6</accession>
<feature type="domain" description="Spore germination GerAC-like C-terminal" evidence="8">
    <location>
        <begin position="227"/>
        <end position="395"/>
    </location>
</feature>
<keyword evidence="3" id="KW-0309">Germination</keyword>
<evidence type="ECO:0000256" key="5">
    <source>
        <dbReference type="ARBA" id="ARBA00023136"/>
    </source>
</evidence>
<reference evidence="10 11" key="1">
    <citation type="submission" date="2014-08" db="EMBL/GenBank/DDBJ databases">
        <title>Comparative genomics of the Paenibacillus odorifer group.</title>
        <authorList>
            <person name="den Bakker H.C."/>
            <person name="Tsai Y.-C."/>
            <person name="Martin N."/>
            <person name="Korlach J."/>
            <person name="Wiedmann M."/>
        </authorList>
    </citation>
    <scope>NUCLEOTIDE SEQUENCE [LARGE SCALE GENOMIC DNA]</scope>
    <source>
        <strain evidence="10 11">DSM 15220</strain>
    </source>
</reference>
<evidence type="ECO:0000256" key="3">
    <source>
        <dbReference type="ARBA" id="ARBA00022544"/>
    </source>
</evidence>
<dbReference type="InterPro" id="IPR008844">
    <property type="entry name" value="Spore_GerAC-like"/>
</dbReference>
<dbReference type="InterPro" id="IPR038501">
    <property type="entry name" value="Spore_GerAC_C_sf"/>
</dbReference>
<keyword evidence="11" id="KW-1185">Reference proteome</keyword>